<dbReference type="PANTHER" id="PTHR32060:SF30">
    <property type="entry name" value="CARBOXY-TERMINAL PROCESSING PROTEASE CTPA"/>
    <property type="match status" value="1"/>
</dbReference>
<dbReference type="InterPro" id="IPR005151">
    <property type="entry name" value="Tail-specific_protease"/>
</dbReference>
<dbReference type="SMART" id="SM00245">
    <property type="entry name" value="TSPc"/>
    <property type="match status" value="1"/>
</dbReference>
<evidence type="ECO:0000313" key="3">
    <source>
        <dbReference type="EMBL" id="GAA5439592.1"/>
    </source>
</evidence>
<dbReference type="EMBL" id="BAABQU010000010">
    <property type="protein sequence ID" value="GAA5439592.1"/>
    <property type="molecule type" value="Genomic_DNA"/>
</dbReference>
<organism evidence="3 4">
    <name type="scientific">Deinococcus caeni</name>
    <dbReference type="NCBI Taxonomy" id="569127"/>
    <lineage>
        <taxon>Bacteria</taxon>
        <taxon>Thermotogati</taxon>
        <taxon>Deinococcota</taxon>
        <taxon>Deinococci</taxon>
        <taxon>Deinococcales</taxon>
        <taxon>Deinococcaceae</taxon>
        <taxon>Deinococcus</taxon>
    </lineage>
</organism>
<dbReference type="SUPFAM" id="SSF50156">
    <property type="entry name" value="PDZ domain-like"/>
    <property type="match status" value="1"/>
</dbReference>
<feature type="chain" id="PRO_5046967570" description="PDZ domain-containing protein" evidence="1">
    <location>
        <begin position="30"/>
        <end position="424"/>
    </location>
</feature>
<dbReference type="CDD" id="cd06567">
    <property type="entry name" value="Peptidase_S41"/>
    <property type="match status" value="1"/>
</dbReference>
<dbReference type="PANTHER" id="PTHR32060">
    <property type="entry name" value="TAIL-SPECIFIC PROTEASE"/>
    <property type="match status" value="1"/>
</dbReference>
<dbReference type="Gene3D" id="2.30.42.10">
    <property type="match status" value="1"/>
</dbReference>
<dbReference type="InterPro" id="IPR029045">
    <property type="entry name" value="ClpP/crotonase-like_dom_sf"/>
</dbReference>
<comment type="caution">
    <text evidence="3">The sequence shown here is derived from an EMBL/GenBank/DDBJ whole genome shotgun (WGS) entry which is preliminary data.</text>
</comment>
<dbReference type="Pfam" id="PF03572">
    <property type="entry name" value="Peptidase_S41"/>
    <property type="match status" value="1"/>
</dbReference>
<dbReference type="SUPFAM" id="SSF52096">
    <property type="entry name" value="ClpP/crotonase"/>
    <property type="match status" value="1"/>
</dbReference>
<feature type="signal peptide" evidence="1">
    <location>
        <begin position="1"/>
        <end position="29"/>
    </location>
</feature>
<dbReference type="PROSITE" id="PS50106">
    <property type="entry name" value="PDZ"/>
    <property type="match status" value="1"/>
</dbReference>
<evidence type="ECO:0000256" key="1">
    <source>
        <dbReference type="SAM" id="SignalP"/>
    </source>
</evidence>
<evidence type="ECO:0000313" key="4">
    <source>
        <dbReference type="Proteomes" id="UP001423409"/>
    </source>
</evidence>
<evidence type="ECO:0000259" key="2">
    <source>
        <dbReference type="PROSITE" id="PS50106"/>
    </source>
</evidence>
<name>A0ABP9UH35_9DEIO</name>
<dbReference type="Gene3D" id="3.90.226.10">
    <property type="entry name" value="2-enoyl-CoA Hydratase, Chain A, domain 1"/>
    <property type="match status" value="1"/>
</dbReference>
<protein>
    <recommendedName>
        <fullName evidence="2">PDZ domain-containing protein</fullName>
    </recommendedName>
</protein>
<dbReference type="RefSeq" id="WP_345442942.1">
    <property type="nucleotide sequence ID" value="NZ_BAABQU010000010.1"/>
</dbReference>
<keyword evidence="4" id="KW-1185">Reference proteome</keyword>
<feature type="domain" description="PDZ" evidence="2">
    <location>
        <begin position="106"/>
        <end position="161"/>
    </location>
</feature>
<dbReference type="InterPro" id="IPR001478">
    <property type="entry name" value="PDZ"/>
</dbReference>
<accession>A0ABP9UH35</accession>
<proteinExistence type="predicted"/>
<reference evidence="3 4" key="1">
    <citation type="submission" date="2024-02" db="EMBL/GenBank/DDBJ databases">
        <title>Deinococcus caeni NBRC 101312.</title>
        <authorList>
            <person name="Ichikawa N."/>
            <person name="Katano-Makiyama Y."/>
            <person name="Hidaka K."/>
        </authorList>
    </citation>
    <scope>NUCLEOTIDE SEQUENCE [LARGE SCALE GENOMIC DNA]</scope>
    <source>
        <strain evidence="3 4">NBRC 101312</strain>
    </source>
</reference>
<dbReference type="InterPro" id="IPR036034">
    <property type="entry name" value="PDZ_sf"/>
</dbReference>
<keyword evidence="1" id="KW-0732">Signal</keyword>
<sequence>MPSLSASGLRRAALPFLLTAALGVVPALASPATDLYQHATASVLRDYYGWSTADLHALSEQYALTLEERCAPAGDACSFDTGRAVLTELLREVGDAHTSVRDPEGALRLREVQENRPVLRTGARVVRVEGGLLVASVMPGSPADRAGLRAMDLLPRVNDQDAGRRGGENAPVGPTEFTRLERAGEAFGVEVRRAGQPPQTLTLTSDLLVARDEPTLHWAGPDGRTAVVTVASFLPQDTAEQFLARVQEARQGGARALVVDLRFNGGGSLVQCVAAASVFAPVEYRTRSLGGGAVYAGVAGRPSRPADAQKPPPPPVWRGPAAVLVGPNTASCSEVFTYYAQRAGVLAVGEATRGVGNSGVTFRPLPDGGVLSVTMLRAYWPDGTPLPERVQPDLLAPTDLDALTGEGRDTTLQAALDALNGHAR</sequence>
<gene>
    <name evidence="3" type="ORF">Dcae01_01095</name>
</gene>
<dbReference type="Proteomes" id="UP001423409">
    <property type="component" value="Unassembled WGS sequence"/>
</dbReference>